<feature type="transmembrane region" description="Helical" evidence="1">
    <location>
        <begin position="84"/>
        <end position="103"/>
    </location>
</feature>
<accession>A0AAP6ZYT2</accession>
<dbReference type="Proteomes" id="UP000552038">
    <property type="component" value="Unassembled WGS sequence"/>
</dbReference>
<protein>
    <submittedName>
        <fullName evidence="2">Uncharacterized protein</fullName>
    </submittedName>
</protein>
<proteinExistence type="predicted"/>
<keyword evidence="1" id="KW-0812">Transmembrane</keyword>
<name>A0AAP6ZYT2_PAEAL</name>
<gene>
    <name evidence="2" type="ORF">HMI46_16695</name>
</gene>
<evidence type="ECO:0000256" key="1">
    <source>
        <dbReference type="SAM" id="Phobius"/>
    </source>
</evidence>
<keyword evidence="1" id="KW-1133">Transmembrane helix</keyword>
<sequence>MKGTVMPLMKKHKFNIFILLMSLLVTMYMIFFLFPYADQNKFFSVNGMPGSGKVMEYNLFSYPVIIGYFIVVSIFLRKTTFLRFLNYPLFVANIYLGLCFLALSKKGFGMIGIVYMTILFPIVALPVSLLLGIKKDKRYLNKHN</sequence>
<comment type="caution">
    <text evidence="2">The sequence shown here is derived from an EMBL/GenBank/DDBJ whole genome shotgun (WGS) entry which is preliminary data.</text>
</comment>
<evidence type="ECO:0000313" key="2">
    <source>
        <dbReference type="EMBL" id="NOJ72191.1"/>
    </source>
</evidence>
<reference evidence="2 3" key="1">
    <citation type="submission" date="2020-05" db="EMBL/GenBank/DDBJ databases">
        <title>Whole genome sequencing and identification of novel metabolites from Paenibacillus alvei strain JR949.</title>
        <authorList>
            <person name="Rajendhran J."/>
            <person name="Sree Pranav P."/>
            <person name="Mahalakshmi B."/>
            <person name="Karthikeyan R."/>
        </authorList>
    </citation>
    <scope>NUCLEOTIDE SEQUENCE [LARGE SCALE GENOMIC DNA]</scope>
    <source>
        <strain evidence="2 3">JR949</strain>
    </source>
</reference>
<dbReference type="RefSeq" id="WP_171417709.1">
    <property type="nucleotide sequence ID" value="NZ_JABFOR010000022.1"/>
</dbReference>
<feature type="transmembrane region" description="Helical" evidence="1">
    <location>
        <begin position="16"/>
        <end position="37"/>
    </location>
</feature>
<evidence type="ECO:0000313" key="3">
    <source>
        <dbReference type="Proteomes" id="UP000552038"/>
    </source>
</evidence>
<feature type="transmembrane region" description="Helical" evidence="1">
    <location>
        <begin position="57"/>
        <end position="77"/>
    </location>
</feature>
<dbReference type="EMBL" id="JABFOR010000022">
    <property type="protein sequence ID" value="NOJ72191.1"/>
    <property type="molecule type" value="Genomic_DNA"/>
</dbReference>
<dbReference type="AlphaFoldDB" id="A0AAP6ZYT2"/>
<organism evidence="2 3">
    <name type="scientific">Paenibacillus alvei</name>
    <name type="common">Bacillus alvei</name>
    <dbReference type="NCBI Taxonomy" id="44250"/>
    <lineage>
        <taxon>Bacteria</taxon>
        <taxon>Bacillati</taxon>
        <taxon>Bacillota</taxon>
        <taxon>Bacilli</taxon>
        <taxon>Bacillales</taxon>
        <taxon>Paenibacillaceae</taxon>
        <taxon>Paenibacillus</taxon>
    </lineage>
</organism>
<feature type="transmembrane region" description="Helical" evidence="1">
    <location>
        <begin position="109"/>
        <end position="133"/>
    </location>
</feature>
<keyword evidence="1" id="KW-0472">Membrane</keyword>